<keyword evidence="2" id="KW-1185">Reference proteome</keyword>
<dbReference type="Proteomes" id="UP000070539">
    <property type="component" value="Unassembled WGS sequence"/>
</dbReference>
<dbReference type="RefSeq" id="WP_066087790.1">
    <property type="nucleotide sequence ID" value="NZ_LRVM01000005.1"/>
</dbReference>
<sequence length="149" mass="17289">MDNIQILVEGLRSKDDKYAYQCLKHLEEESNRGNDVYRFFDDFAELLDNGNSYLRTRGIFLIAANAKWDKDNKIDEMIDKYLEHIMDEKPITARKCIQALPLVVKAKPDLKDCVMNALFHGNSQRYQESMQSLVAKDIQKALKEISKIS</sequence>
<gene>
    <name evidence="1" type="ORF">CLNEO_18230</name>
</gene>
<accession>A0A136WE99</accession>
<evidence type="ECO:0000313" key="1">
    <source>
        <dbReference type="EMBL" id="KXL52801.1"/>
    </source>
</evidence>
<dbReference type="InterPro" id="IPR016024">
    <property type="entry name" value="ARM-type_fold"/>
</dbReference>
<dbReference type="PATRIC" id="fig|36847.3.peg.2144"/>
<comment type="caution">
    <text evidence="1">The sequence shown here is derived from an EMBL/GenBank/DDBJ whole genome shotgun (WGS) entry which is preliminary data.</text>
</comment>
<name>A0A136WE99_9FIRM</name>
<dbReference type="STRING" id="36847.CLNEO_18230"/>
<dbReference type="EMBL" id="LRVM01000005">
    <property type="protein sequence ID" value="KXL52801.1"/>
    <property type="molecule type" value="Genomic_DNA"/>
</dbReference>
<dbReference type="SUPFAM" id="SSF48371">
    <property type="entry name" value="ARM repeat"/>
    <property type="match status" value="1"/>
</dbReference>
<protein>
    <recommendedName>
        <fullName evidence="3">SufBD protein</fullName>
    </recommendedName>
</protein>
<organism evidence="1 2">
    <name type="scientific">Anaerotignum neopropionicum</name>
    <dbReference type="NCBI Taxonomy" id="36847"/>
    <lineage>
        <taxon>Bacteria</taxon>
        <taxon>Bacillati</taxon>
        <taxon>Bacillota</taxon>
        <taxon>Clostridia</taxon>
        <taxon>Lachnospirales</taxon>
        <taxon>Anaerotignaceae</taxon>
        <taxon>Anaerotignum</taxon>
    </lineage>
</organism>
<evidence type="ECO:0008006" key="3">
    <source>
        <dbReference type="Google" id="ProtNLM"/>
    </source>
</evidence>
<dbReference type="AlphaFoldDB" id="A0A136WE99"/>
<reference evidence="1 2" key="1">
    <citation type="submission" date="2016-01" db="EMBL/GenBank/DDBJ databases">
        <title>Genome sequence of Clostridium neopropionicum X4, DSM-3847.</title>
        <authorList>
            <person name="Poehlein A."/>
            <person name="Beck M.H."/>
            <person name="Bengelsdorf F.R."/>
            <person name="Daniel R."/>
            <person name="Duerre P."/>
        </authorList>
    </citation>
    <scope>NUCLEOTIDE SEQUENCE [LARGE SCALE GENOMIC DNA]</scope>
    <source>
        <strain evidence="1 2">DSM-3847</strain>
    </source>
</reference>
<dbReference type="OrthoDB" id="1951221at2"/>
<proteinExistence type="predicted"/>
<evidence type="ECO:0000313" key="2">
    <source>
        <dbReference type="Proteomes" id="UP000070539"/>
    </source>
</evidence>